<evidence type="ECO:0000313" key="12">
    <source>
        <dbReference type="EMBL" id="KAJ1524978.1"/>
    </source>
</evidence>
<feature type="domain" description="C2H2-type" evidence="10">
    <location>
        <begin position="588"/>
        <end position="616"/>
    </location>
</feature>
<reference evidence="12" key="1">
    <citation type="submission" date="2022-12" db="EMBL/GenBank/DDBJ databases">
        <title>Chromosome-level genome assembly of the bean flower thrips Megalurothrips usitatus.</title>
        <authorList>
            <person name="Ma L."/>
            <person name="Liu Q."/>
            <person name="Li H."/>
            <person name="Cai W."/>
        </authorList>
    </citation>
    <scope>NUCLEOTIDE SEQUENCE</scope>
    <source>
        <strain evidence="12">Cailab_2022a</strain>
    </source>
</reference>
<dbReference type="GO" id="GO:0043565">
    <property type="term" value="F:sequence-specific DNA binding"/>
    <property type="evidence" value="ECO:0007669"/>
    <property type="project" value="TreeGrafter"/>
</dbReference>
<feature type="binding site" evidence="8">
    <location>
        <position position="58"/>
    </location>
    <ligand>
        <name>Zn(2+)</name>
        <dbReference type="ChEBI" id="CHEBI:29105"/>
    </ligand>
</feature>
<dbReference type="EMBL" id="JAPTSV010000008">
    <property type="protein sequence ID" value="KAJ1524978.1"/>
    <property type="molecule type" value="Genomic_DNA"/>
</dbReference>
<feature type="region of interest" description="Disordered" evidence="9">
    <location>
        <begin position="640"/>
        <end position="672"/>
    </location>
</feature>
<evidence type="ECO:0000256" key="1">
    <source>
        <dbReference type="ARBA" id="ARBA00022723"/>
    </source>
</evidence>
<protein>
    <submittedName>
        <fullName evidence="12">Uncharacterized protein</fullName>
    </submittedName>
</protein>
<evidence type="ECO:0000313" key="13">
    <source>
        <dbReference type="Proteomes" id="UP001075354"/>
    </source>
</evidence>
<feature type="domain" description="ZAD" evidence="11">
    <location>
        <begin position="11"/>
        <end position="85"/>
    </location>
</feature>
<evidence type="ECO:0000259" key="11">
    <source>
        <dbReference type="PROSITE" id="PS51915"/>
    </source>
</evidence>
<feature type="binding site" evidence="8">
    <location>
        <position position="13"/>
    </location>
    <ligand>
        <name>Zn(2+)</name>
        <dbReference type="ChEBI" id="CHEBI:29105"/>
    </ligand>
</feature>
<dbReference type="Gene3D" id="3.30.160.60">
    <property type="entry name" value="Classic Zinc Finger"/>
    <property type="match status" value="7"/>
</dbReference>
<dbReference type="InterPro" id="IPR012934">
    <property type="entry name" value="Znf_AD"/>
</dbReference>
<dbReference type="Gene3D" id="3.40.1800.20">
    <property type="match status" value="1"/>
</dbReference>
<dbReference type="PANTHER" id="PTHR24408">
    <property type="entry name" value="ZINC FINGER PROTEIN"/>
    <property type="match status" value="1"/>
</dbReference>
<evidence type="ECO:0000256" key="4">
    <source>
        <dbReference type="ARBA" id="ARBA00022833"/>
    </source>
</evidence>
<evidence type="ECO:0000256" key="2">
    <source>
        <dbReference type="ARBA" id="ARBA00022737"/>
    </source>
</evidence>
<feature type="binding site" evidence="8">
    <location>
        <position position="16"/>
    </location>
    <ligand>
        <name>Zn(2+)</name>
        <dbReference type="ChEBI" id="CHEBI:29105"/>
    </ligand>
</feature>
<keyword evidence="2" id="KW-0677">Repeat</keyword>
<evidence type="ECO:0000256" key="6">
    <source>
        <dbReference type="ARBA" id="ARBA00023163"/>
    </source>
</evidence>
<feature type="domain" description="C2H2-type" evidence="10">
    <location>
        <begin position="372"/>
        <end position="390"/>
    </location>
</feature>
<feature type="domain" description="C2H2-type" evidence="10">
    <location>
        <begin position="316"/>
        <end position="343"/>
    </location>
</feature>
<dbReference type="SMART" id="SM00355">
    <property type="entry name" value="ZnF_C2H2"/>
    <property type="match status" value="9"/>
</dbReference>
<dbReference type="Pfam" id="PF07776">
    <property type="entry name" value="zf-AD"/>
    <property type="match status" value="1"/>
</dbReference>
<dbReference type="GO" id="GO:0008270">
    <property type="term" value="F:zinc ion binding"/>
    <property type="evidence" value="ECO:0007669"/>
    <property type="project" value="UniProtKB-UniRule"/>
</dbReference>
<feature type="binding site" evidence="8">
    <location>
        <position position="61"/>
    </location>
    <ligand>
        <name>Zn(2+)</name>
        <dbReference type="ChEBI" id="CHEBI:29105"/>
    </ligand>
</feature>
<dbReference type="FunFam" id="3.30.160.60:FF:000032">
    <property type="entry name" value="Krueppel-like factor 4"/>
    <property type="match status" value="1"/>
</dbReference>
<dbReference type="SUPFAM" id="SSF57667">
    <property type="entry name" value="beta-beta-alpha zinc fingers"/>
    <property type="match status" value="4"/>
</dbReference>
<dbReference type="PROSITE" id="PS00028">
    <property type="entry name" value="ZINC_FINGER_C2H2_1"/>
    <property type="match status" value="7"/>
</dbReference>
<gene>
    <name evidence="12" type="ORF">ONE63_009829</name>
</gene>
<dbReference type="GO" id="GO:0000981">
    <property type="term" value="F:DNA-binding transcription factor activity, RNA polymerase II-specific"/>
    <property type="evidence" value="ECO:0007669"/>
    <property type="project" value="TreeGrafter"/>
</dbReference>
<dbReference type="Pfam" id="PF00096">
    <property type="entry name" value="zf-C2H2"/>
    <property type="match status" value="4"/>
</dbReference>
<dbReference type="Pfam" id="PF12874">
    <property type="entry name" value="zf-met"/>
    <property type="match status" value="1"/>
</dbReference>
<dbReference type="PROSITE" id="PS50157">
    <property type="entry name" value="ZINC_FINGER_C2H2_2"/>
    <property type="match status" value="7"/>
</dbReference>
<dbReference type="GO" id="GO:0005634">
    <property type="term" value="C:nucleus"/>
    <property type="evidence" value="ECO:0007669"/>
    <property type="project" value="InterPro"/>
</dbReference>
<dbReference type="InterPro" id="IPR013087">
    <property type="entry name" value="Znf_C2H2_type"/>
</dbReference>
<proteinExistence type="predicted"/>
<feature type="domain" description="C2H2-type" evidence="10">
    <location>
        <begin position="417"/>
        <end position="440"/>
    </location>
</feature>
<keyword evidence="5" id="KW-0805">Transcription regulation</keyword>
<comment type="caution">
    <text evidence="12">The sequence shown here is derived from an EMBL/GenBank/DDBJ whole genome shotgun (WGS) entry which is preliminary data.</text>
</comment>
<evidence type="ECO:0000256" key="7">
    <source>
        <dbReference type="PROSITE-ProRule" id="PRU00042"/>
    </source>
</evidence>
<feature type="compositionally biased region" description="Polar residues" evidence="9">
    <location>
        <begin position="658"/>
        <end position="672"/>
    </location>
</feature>
<feature type="domain" description="C2H2-type" evidence="10">
    <location>
        <begin position="344"/>
        <end position="371"/>
    </location>
</feature>
<evidence type="ECO:0000256" key="3">
    <source>
        <dbReference type="ARBA" id="ARBA00022771"/>
    </source>
</evidence>
<organism evidence="12 13">
    <name type="scientific">Megalurothrips usitatus</name>
    <name type="common">bean blossom thrips</name>
    <dbReference type="NCBI Taxonomy" id="439358"/>
    <lineage>
        <taxon>Eukaryota</taxon>
        <taxon>Metazoa</taxon>
        <taxon>Ecdysozoa</taxon>
        <taxon>Arthropoda</taxon>
        <taxon>Hexapoda</taxon>
        <taxon>Insecta</taxon>
        <taxon>Pterygota</taxon>
        <taxon>Neoptera</taxon>
        <taxon>Paraneoptera</taxon>
        <taxon>Thysanoptera</taxon>
        <taxon>Terebrantia</taxon>
        <taxon>Thripoidea</taxon>
        <taxon>Thripidae</taxon>
        <taxon>Megalurothrips</taxon>
    </lineage>
</organism>
<evidence type="ECO:0000256" key="9">
    <source>
        <dbReference type="SAM" id="MobiDB-lite"/>
    </source>
</evidence>
<evidence type="ECO:0000256" key="8">
    <source>
        <dbReference type="PROSITE-ProRule" id="PRU01263"/>
    </source>
</evidence>
<feature type="domain" description="C2H2-type" evidence="10">
    <location>
        <begin position="677"/>
        <end position="705"/>
    </location>
</feature>
<accession>A0AAV7XMT8</accession>
<sequence length="809" mass="91411">MSDKVEDTKPVVCRLCMSTESGQIQLFHGKERSPLCQKIKGCLSIQINWEDTLSKFVCRACVCRVDDFYVYQQICLRTQSVLEKYNFHPTQEVSTEAEKIVERVQAGRSALSITPVGSNELQKIAASEDVFDSAAAFSITPILRNSEDSGDENTQWDFPAPFEHRPHLKNPSPEDYILIQEESFTVDPAFQYKRNPYEYRLKHEDYDVVGTQLKRRVVLPPMWDVYEKGTDSEIIIHRRYIISKKSFSCSLCGSCVAFHCQEVLDSSKSDSQIKVTLQDMMKAKQASNDEIDVSIPEGEAITQDSRCSPSSQDGILDCPECGKLFPRRSSWKRHLRSHFEGRSFLCPMCGKGFSRKEHLSRHITSHTGGRPFCCESCAKPFTRKEHLARHLACNPACARNSLPCLDQEPGSSISRPYTCGICFQSFMDKEHLQRHRRRAHFLMDGCITPPFPSEEDFRLLRCNNCNISFATKVEMNEHMSSCHEYFTHTVPVENEELPLPYLKEKNSSGSPEQIEVEVNLVEDGSDIESVLERGTQDNEEGDPLVPPFALMADQDAMEPDQDDTLRLQMSEAMRKAPVNSESSKDAMPHCEVCQKSFTHQSHLIRHLNDVHPHVKNENATTHSLGKLPSVEDLETSASFIDSSRDDDDDEADDESGSTQSSLPSNPGVTVSISKGRHPCSICGRTFGRRYHLVRHRRTQHGVESVRTGPLGRPAKGFVVSKPFYCSVCDGQFSSRNAYRLHLCMNLIDSNNSSLRGGSEALAEMAAKISDKLHRGMDSLDFSCKNCSQKFCNELELDKHMETHVDDVMR</sequence>
<feature type="compositionally biased region" description="Acidic residues" evidence="9">
    <location>
        <begin position="644"/>
        <end position="655"/>
    </location>
</feature>
<dbReference type="Proteomes" id="UP001075354">
    <property type="component" value="Chromosome 8"/>
</dbReference>
<evidence type="ECO:0000256" key="5">
    <source>
        <dbReference type="ARBA" id="ARBA00023015"/>
    </source>
</evidence>
<keyword evidence="6" id="KW-0804">Transcription</keyword>
<evidence type="ECO:0000259" key="10">
    <source>
        <dbReference type="PROSITE" id="PS50157"/>
    </source>
</evidence>
<keyword evidence="4 8" id="KW-0862">Zinc</keyword>
<keyword evidence="1 8" id="KW-0479">Metal-binding</keyword>
<dbReference type="SMART" id="SM00868">
    <property type="entry name" value="zf-AD"/>
    <property type="match status" value="1"/>
</dbReference>
<dbReference type="SUPFAM" id="SSF57716">
    <property type="entry name" value="Glucocorticoid receptor-like (DNA-binding domain)"/>
    <property type="match status" value="1"/>
</dbReference>
<dbReference type="PANTHER" id="PTHR24408:SF58">
    <property type="entry name" value="TRANSCRIPTION FACTOR (TFIIIA), PUTATIVE (AFU_ORTHOLOGUE AFUA_1G05150)-RELATED"/>
    <property type="match status" value="1"/>
</dbReference>
<feature type="domain" description="C2H2-type" evidence="10">
    <location>
        <begin position="781"/>
        <end position="808"/>
    </location>
</feature>
<keyword evidence="13" id="KW-1185">Reference proteome</keyword>
<name>A0AAV7XMT8_9NEOP</name>
<dbReference type="InterPro" id="IPR036236">
    <property type="entry name" value="Znf_C2H2_sf"/>
</dbReference>
<dbReference type="PROSITE" id="PS51915">
    <property type="entry name" value="ZAD"/>
    <property type="match status" value="1"/>
</dbReference>
<dbReference type="AlphaFoldDB" id="A0AAV7XMT8"/>
<keyword evidence="3 7" id="KW-0863">Zinc-finger</keyword>